<dbReference type="Proteomes" id="UP000002215">
    <property type="component" value="Chromosome"/>
</dbReference>
<dbReference type="RefSeq" id="WP_012791508.1">
    <property type="nucleotide sequence ID" value="NC_013132.1"/>
</dbReference>
<evidence type="ECO:0000313" key="2">
    <source>
        <dbReference type="Proteomes" id="UP000002215"/>
    </source>
</evidence>
<dbReference type="AlphaFoldDB" id="A0A979G5P1"/>
<dbReference type="KEGG" id="cpi:Cpin_3873"/>
<reference evidence="1 2" key="2">
    <citation type="journal article" date="2010" name="Stand. Genomic Sci.">
        <title>Complete genome sequence of Chitinophaga pinensis type strain (UQM 2034).</title>
        <authorList>
            <person name="Glavina Del Rio T."/>
            <person name="Abt B."/>
            <person name="Spring S."/>
            <person name="Lapidus A."/>
            <person name="Nolan M."/>
            <person name="Tice H."/>
            <person name="Copeland A."/>
            <person name="Cheng J.F."/>
            <person name="Chen F."/>
            <person name="Bruce D."/>
            <person name="Goodwin L."/>
            <person name="Pitluck S."/>
            <person name="Ivanova N."/>
            <person name="Mavromatis K."/>
            <person name="Mikhailova N."/>
            <person name="Pati A."/>
            <person name="Chen A."/>
            <person name="Palaniappan K."/>
            <person name="Land M."/>
            <person name="Hauser L."/>
            <person name="Chang Y.J."/>
            <person name="Jeffries C.D."/>
            <person name="Chain P."/>
            <person name="Saunders E."/>
            <person name="Detter J.C."/>
            <person name="Brettin T."/>
            <person name="Rohde M."/>
            <person name="Goker M."/>
            <person name="Bristow J."/>
            <person name="Eisen J.A."/>
            <person name="Markowitz V."/>
            <person name="Hugenholtz P."/>
            <person name="Kyrpides N.C."/>
            <person name="Klenk H.P."/>
            <person name="Lucas S."/>
        </authorList>
    </citation>
    <scope>NUCLEOTIDE SEQUENCE [LARGE SCALE GENOMIC DNA]</scope>
    <source>
        <strain evidence="2">ATCC 43595 / DSM 2588 / LMG 13176 / NBRC 15968 / NCIMB 11800 / UQM 2034</strain>
    </source>
</reference>
<name>A0A979G5P1_CHIPD</name>
<gene>
    <name evidence="1" type="ordered locus">Cpin_3873</name>
</gene>
<proteinExistence type="predicted"/>
<dbReference type="OrthoDB" id="796548at2"/>
<organism evidence="1 2">
    <name type="scientific">Chitinophaga pinensis (strain ATCC 43595 / DSM 2588 / LMG 13176 / NBRC 15968 / NCIMB 11800 / UQM 2034)</name>
    <dbReference type="NCBI Taxonomy" id="485918"/>
    <lineage>
        <taxon>Bacteria</taxon>
        <taxon>Pseudomonadati</taxon>
        <taxon>Bacteroidota</taxon>
        <taxon>Chitinophagia</taxon>
        <taxon>Chitinophagales</taxon>
        <taxon>Chitinophagaceae</taxon>
        <taxon>Chitinophaga</taxon>
    </lineage>
</organism>
<sequence length="125" mass="13791">MSVKDRLIKFLEQENISQGKFEKHVGLSNGFVNNIGAGISTTSLTKIRSKYPSLNVQWLLKGEGEMLQKNTEDFNLGEAVKKTEATVEVILAAVAELLARSTGQSSTIVKEQLEDLVNKRLNPSE</sequence>
<evidence type="ECO:0000313" key="1">
    <source>
        <dbReference type="EMBL" id="ACU61335.1"/>
    </source>
</evidence>
<evidence type="ECO:0008006" key="3">
    <source>
        <dbReference type="Google" id="ProtNLM"/>
    </source>
</evidence>
<reference evidence="2" key="1">
    <citation type="submission" date="2009-08" db="EMBL/GenBank/DDBJ databases">
        <title>The complete genome of Chitinophaga pinensis DSM 2588.</title>
        <authorList>
            <consortium name="US DOE Joint Genome Institute (JGI-PGF)"/>
            <person name="Lucas S."/>
            <person name="Copeland A."/>
            <person name="Lapidus A."/>
            <person name="Glavina del Rio T."/>
            <person name="Dalin E."/>
            <person name="Tice H."/>
            <person name="Bruce D."/>
            <person name="Goodwin L."/>
            <person name="Pitluck S."/>
            <person name="Kyrpides N."/>
            <person name="Mavromatis K."/>
            <person name="Ivanova N."/>
            <person name="Mikhailova N."/>
            <person name="Sims D."/>
            <person name="Meinche L."/>
            <person name="Brettin T."/>
            <person name="Detter J.C."/>
            <person name="Han C."/>
            <person name="Larimer F."/>
            <person name="Land M."/>
            <person name="Hauser L."/>
            <person name="Markowitz V."/>
            <person name="Cheng J.-F."/>
            <person name="Hugenholtz P."/>
            <person name="Woyke T."/>
            <person name="Wu D."/>
            <person name="Spring S."/>
            <person name="Klenk H.-P."/>
            <person name="Eisen J.A."/>
        </authorList>
    </citation>
    <scope>NUCLEOTIDE SEQUENCE [LARGE SCALE GENOMIC DNA]</scope>
    <source>
        <strain evidence="2">ATCC 43595 / DSM 2588 / LMG 13176 / NBRC 15968 / NCIMB 11800 / UQM 2034</strain>
    </source>
</reference>
<accession>A0A979G5P1</accession>
<dbReference type="EMBL" id="CP001699">
    <property type="protein sequence ID" value="ACU61335.1"/>
    <property type="molecule type" value="Genomic_DNA"/>
</dbReference>
<protein>
    <recommendedName>
        <fullName evidence="3">Helix-turn-helix transcriptional regulator</fullName>
    </recommendedName>
</protein>